<evidence type="ECO:0000313" key="2">
    <source>
        <dbReference type="Proteomes" id="UP000465301"/>
    </source>
</evidence>
<reference evidence="1 2" key="1">
    <citation type="journal article" date="2019" name="Emerg. Microbes Infect.">
        <title>Comprehensive subspecies identification of 175 nontuberculous mycobacteria species based on 7547 genomic profiles.</title>
        <authorList>
            <person name="Matsumoto Y."/>
            <person name="Kinjo T."/>
            <person name="Motooka D."/>
            <person name="Nabeya D."/>
            <person name="Jung N."/>
            <person name="Uechi K."/>
            <person name="Horii T."/>
            <person name="Iida T."/>
            <person name="Fujita J."/>
            <person name="Nakamura S."/>
        </authorList>
    </citation>
    <scope>NUCLEOTIDE SEQUENCE [LARGE SCALE GENOMIC DNA]</scope>
    <source>
        <strain evidence="1 2">JCM 30726</strain>
    </source>
</reference>
<proteinExistence type="predicted"/>
<keyword evidence="2" id="KW-1185">Reference proteome</keyword>
<dbReference type="RefSeq" id="WP_163707886.1">
    <property type="nucleotide sequence ID" value="NZ_BLLA01000001.1"/>
</dbReference>
<dbReference type="Proteomes" id="UP000465301">
    <property type="component" value="Unassembled WGS sequence"/>
</dbReference>
<evidence type="ECO:0000313" key="1">
    <source>
        <dbReference type="EMBL" id="GFG95774.1"/>
    </source>
</evidence>
<accession>A0A7I9Z492</accession>
<comment type="caution">
    <text evidence="1">The sequence shown here is derived from an EMBL/GenBank/DDBJ whole genome shotgun (WGS) entry which is preliminary data.</text>
</comment>
<protein>
    <recommendedName>
        <fullName evidence="3">Apea-like HEPN domain-containing protein</fullName>
    </recommendedName>
</protein>
<evidence type="ECO:0008006" key="3">
    <source>
        <dbReference type="Google" id="ProtNLM"/>
    </source>
</evidence>
<dbReference type="AlphaFoldDB" id="A0A7I9Z492"/>
<name>A0A7I9Z492_9MYCO</name>
<dbReference type="EMBL" id="BLLA01000001">
    <property type="protein sequence ID" value="GFG95774.1"/>
    <property type="molecule type" value="Genomic_DNA"/>
</dbReference>
<sequence>MADDRSGTRVAQQLPFEGHFVVGGSGLYVRTGCLGATLTSRTANHDLTIGLPRVDARPDPYPPEIRQRLGEPSIPNWDLIPPEWAYGPTSDEERIEEEHISPVWGAVLDDGSAEIVYPESARDTAVVYRCRFYTTLTASNSEEFEAAIDGFLSELDDWWTRFTSWVGILTSQDFVGLGGHPGGMTRSYPLFTWTSDASGRRAGMHWRRYFTPNQGIPMSNLESSDLQACVTAAGDQAPPAEWLFIRDARSLLGAGQNRRAMIDAGTAAEVAMTNLIDRYLAAEEIAEPVRKALAKRYTALEGRAALLRRLQPSVLSDQLQRDLIEPRNHATHGGREFTDEEAQKAVAMATDIVEKAHPLAGLLPGIQPV</sequence>
<gene>
    <name evidence="1" type="ORF">MTIM_16530</name>
</gene>
<organism evidence="1 2">
    <name type="scientific">Mycobacterium timonense</name>
    <dbReference type="NCBI Taxonomy" id="701043"/>
    <lineage>
        <taxon>Bacteria</taxon>
        <taxon>Bacillati</taxon>
        <taxon>Actinomycetota</taxon>
        <taxon>Actinomycetes</taxon>
        <taxon>Mycobacteriales</taxon>
        <taxon>Mycobacteriaceae</taxon>
        <taxon>Mycobacterium</taxon>
        <taxon>Mycobacterium avium complex (MAC)</taxon>
    </lineage>
</organism>